<keyword evidence="3" id="KW-1185">Reference proteome</keyword>
<proteinExistence type="predicted"/>
<organism evidence="2 3">
    <name type="scientific">Liparis tanakae</name>
    <name type="common">Tanaka's snailfish</name>
    <dbReference type="NCBI Taxonomy" id="230148"/>
    <lineage>
        <taxon>Eukaryota</taxon>
        <taxon>Metazoa</taxon>
        <taxon>Chordata</taxon>
        <taxon>Craniata</taxon>
        <taxon>Vertebrata</taxon>
        <taxon>Euteleostomi</taxon>
        <taxon>Actinopterygii</taxon>
        <taxon>Neopterygii</taxon>
        <taxon>Teleostei</taxon>
        <taxon>Neoteleostei</taxon>
        <taxon>Acanthomorphata</taxon>
        <taxon>Eupercaria</taxon>
        <taxon>Perciformes</taxon>
        <taxon>Cottioidei</taxon>
        <taxon>Cottales</taxon>
        <taxon>Liparidae</taxon>
        <taxon>Liparis</taxon>
    </lineage>
</organism>
<dbReference type="AlphaFoldDB" id="A0A4Z2HNQ1"/>
<dbReference type="Proteomes" id="UP000314294">
    <property type="component" value="Unassembled WGS sequence"/>
</dbReference>
<evidence type="ECO:0000313" key="3">
    <source>
        <dbReference type="Proteomes" id="UP000314294"/>
    </source>
</evidence>
<comment type="caution">
    <text evidence="2">The sequence shown here is derived from an EMBL/GenBank/DDBJ whole genome shotgun (WGS) entry which is preliminary data.</text>
</comment>
<reference evidence="2 3" key="1">
    <citation type="submission" date="2019-03" db="EMBL/GenBank/DDBJ databases">
        <title>First draft genome of Liparis tanakae, snailfish: a comprehensive survey of snailfish specific genes.</title>
        <authorList>
            <person name="Kim W."/>
            <person name="Song I."/>
            <person name="Jeong J.-H."/>
            <person name="Kim D."/>
            <person name="Kim S."/>
            <person name="Ryu S."/>
            <person name="Song J.Y."/>
            <person name="Lee S.K."/>
        </authorList>
    </citation>
    <scope>NUCLEOTIDE SEQUENCE [LARGE SCALE GENOMIC DNA]</scope>
    <source>
        <tissue evidence="2">Muscle</tissue>
    </source>
</reference>
<protein>
    <submittedName>
        <fullName evidence="2">Uncharacterized protein</fullName>
    </submittedName>
</protein>
<dbReference type="EMBL" id="SRLO01000213">
    <property type="protein sequence ID" value="TNN66885.1"/>
    <property type="molecule type" value="Genomic_DNA"/>
</dbReference>
<evidence type="ECO:0000256" key="1">
    <source>
        <dbReference type="SAM" id="MobiDB-lite"/>
    </source>
</evidence>
<sequence>MAEEVNVSPKCGEEMEQGKDPLWRWRPPMAVAEAQIATLKGSDLSGVGPSQFFLLVFLTAVPPFDLGRPALPPTLGGQASPLNEPTLRPPVGPRAPEEPQAGRRVHVVRPVEGRRSGGVVTSSSRHRPRPAFSWTVAGVRQHRDAGRSRVCRRGVPEGVGDSPPLRHGEDAFGRRLPTAALLPVGPRDSSSTCALLLASLRRQGFDEPERGHADRLGVFSRERIVVCVPSARVGSCIVLHFVDIV</sequence>
<evidence type="ECO:0000313" key="2">
    <source>
        <dbReference type="EMBL" id="TNN66885.1"/>
    </source>
</evidence>
<feature type="region of interest" description="Disordered" evidence="1">
    <location>
        <begin position="71"/>
        <end position="102"/>
    </location>
</feature>
<gene>
    <name evidence="2" type="ORF">EYF80_022954</name>
</gene>
<accession>A0A4Z2HNQ1</accession>
<name>A0A4Z2HNQ1_9TELE</name>
<feature type="region of interest" description="Disordered" evidence="1">
    <location>
        <begin position="145"/>
        <end position="167"/>
    </location>
</feature>